<keyword evidence="2" id="KW-0812">Transmembrane</keyword>
<evidence type="ECO:0000256" key="2">
    <source>
        <dbReference type="SAM" id="Phobius"/>
    </source>
</evidence>
<accession>A0A930YT04</accession>
<evidence type="ECO:0000256" key="1">
    <source>
        <dbReference type="ARBA" id="ARBA00005801"/>
    </source>
</evidence>
<comment type="caution">
    <text evidence="4">The sequence shown here is derived from an EMBL/GenBank/DDBJ whole genome shotgun (WGS) entry which is preliminary data.</text>
</comment>
<comment type="similarity">
    <text evidence="1">Belongs to the peptidase A24 family.</text>
</comment>
<keyword evidence="2" id="KW-1133">Transmembrane helix</keyword>
<dbReference type="InterPro" id="IPR050882">
    <property type="entry name" value="Prepilin_peptidase/N-MTase"/>
</dbReference>
<dbReference type="PANTHER" id="PTHR30487:SF0">
    <property type="entry name" value="PREPILIN LEADER PEPTIDASE_N-METHYLTRANSFERASE-RELATED"/>
    <property type="match status" value="1"/>
</dbReference>
<feature type="domain" description="Prepilin type IV endopeptidase peptidase" evidence="3">
    <location>
        <begin position="4"/>
        <end position="114"/>
    </location>
</feature>
<feature type="transmembrane region" description="Helical" evidence="2">
    <location>
        <begin position="53"/>
        <end position="73"/>
    </location>
</feature>
<dbReference type="Pfam" id="PF01478">
    <property type="entry name" value="Peptidase_A24"/>
    <property type="match status" value="1"/>
</dbReference>
<dbReference type="Proteomes" id="UP000772566">
    <property type="component" value="Unassembled WGS sequence"/>
</dbReference>
<name>A0A930YT04_9ACTN</name>
<dbReference type="AlphaFoldDB" id="A0A930YT04"/>
<organism evidence="4 5">
    <name type="scientific">Lancefieldella parvula</name>
    <dbReference type="NCBI Taxonomy" id="1382"/>
    <lineage>
        <taxon>Bacteria</taxon>
        <taxon>Bacillati</taxon>
        <taxon>Actinomycetota</taxon>
        <taxon>Coriobacteriia</taxon>
        <taxon>Coriobacteriales</taxon>
        <taxon>Atopobiaceae</taxon>
        <taxon>Lancefieldella</taxon>
    </lineage>
</organism>
<dbReference type="PANTHER" id="PTHR30487">
    <property type="entry name" value="TYPE 4 PREPILIN-LIKE PROTEINS LEADER PEPTIDE-PROCESSING ENZYME"/>
    <property type="match status" value="1"/>
</dbReference>
<feature type="transmembrane region" description="Helical" evidence="2">
    <location>
        <begin position="100"/>
        <end position="120"/>
    </location>
</feature>
<feature type="transmembrane region" description="Helical" evidence="2">
    <location>
        <begin position="23"/>
        <end position="41"/>
    </location>
</feature>
<dbReference type="InterPro" id="IPR000045">
    <property type="entry name" value="Prepilin_IV_endopep_pep"/>
</dbReference>
<protein>
    <submittedName>
        <fullName evidence="4">Prepilin peptidase</fullName>
    </submittedName>
</protein>
<reference evidence="4" key="1">
    <citation type="submission" date="2020-04" db="EMBL/GenBank/DDBJ databases">
        <title>Deep metagenomics examines the oral microbiome during advanced dental caries in children, revealing novel taxa and co-occurrences with host molecules.</title>
        <authorList>
            <person name="Baker J.L."/>
            <person name="Morton J.T."/>
            <person name="Dinis M."/>
            <person name="Alvarez R."/>
            <person name="Tran N.C."/>
            <person name="Knight R."/>
            <person name="Edlund A."/>
        </authorList>
    </citation>
    <scope>NUCLEOTIDE SEQUENCE</scope>
    <source>
        <strain evidence="4">JCVI_22A_bin.2</strain>
    </source>
</reference>
<keyword evidence="2" id="KW-0472">Membrane</keyword>
<dbReference type="GO" id="GO:0004190">
    <property type="term" value="F:aspartic-type endopeptidase activity"/>
    <property type="evidence" value="ECO:0007669"/>
    <property type="project" value="InterPro"/>
</dbReference>
<dbReference type="GO" id="GO:0006465">
    <property type="term" value="P:signal peptide processing"/>
    <property type="evidence" value="ECO:0007669"/>
    <property type="project" value="TreeGrafter"/>
</dbReference>
<dbReference type="Gene3D" id="1.20.120.1220">
    <property type="match status" value="1"/>
</dbReference>
<evidence type="ECO:0000259" key="3">
    <source>
        <dbReference type="Pfam" id="PF01478"/>
    </source>
</evidence>
<evidence type="ECO:0000313" key="4">
    <source>
        <dbReference type="EMBL" id="MBF4808807.1"/>
    </source>
</evidence>
<sequence>MRELVIFVMYIWASISDMRNRTIPNRIPILLAFLWPIWLVTNEKPAELLMNALWSELFVICVLITVGIVTKFMGHMSSLGGGDIKLILSTCLYLEIKETFVFLFLANILGVMFSFLFFIWRKFLKRENRNKEEITSSDSIFMYTFPFAPFLEFGVALALFLR</sequence>
<evidence type="ECO:0000313" key="5">
    <source>
        <dbReference type="Proteomes" id="UP000772566"/>
    </source>
</evidence>
<dbReference type="GO" id="GO:0005886">
    <property type="term" value="C:plasma membrane"/>
    <property type="evidence" value="ECO:0007669"/>
    <property type="project" value="TreeGrafter"/>
</dbReference>
<proteinExistence type="inferred from homology"/>
<gene>
    <name evidence="4" type="ORF">HXK23_01055</name>
</gene>
<feature type="transmembrane region" description="Helical" evidence="2">
    <location>
        <begin position="140"/>
        <end position="161"/>
    </location>
</feature>
<dbReference type="EMBL" id="JABZGT010000028">
    <property type="protein sequence ID" value="MBF4808807.1"/>
    <property type="molecule type" value="Genomic_DNA"/>
</dbReference>